<feature type="non-terminal residue" evidence="1">
    <location>
        <position position="1"/>
    </location>
</feature>
<comment type="caution">
    <text evidence="1">The sequence shown here is derived from an EMBL/GenBank/DDBJ whole genome shotgun (WGS) entry which is preliminary data.</text>
</comment>
<accession>A0A9W9ZJ16</accession>
<dbReference type="EMBL" id="MU826190">
    <property type="protein sequence ID" value="KAJ7381593.1"/>
    <property type="molecule type" value="Genomic_DNA"/>
</dbReference>
<name>A0A9W9ZJ16_9CNID</name>
<sequence>NPTYQQGLQRPRISEPVTAQEPYQSLLVDIMRSGGSSAEYWRLEGGQRDDHRVGVPVDQTNYQGLVQANQGDKYQCLVADVTLKVMKKLFLLIIVSV</sequence>
<gene>
    <name evidence="1" type="ORF">OS493_040225</name>
</gene>
<keyword evidence="2" id="KW-1185">Reference proteome</keyword>
<evidence type="ECO:0000313" key="1">
    <source>
        <dbReference type="EMBL" id="KAJ7381593.1"/>
    </source>
</evidence>
<protein>
    <submittedName>
        <fullName evidence="1">Uncharacterized protein</fullName>
    </submittedName>
</protein>
<dbReference type="AlphaFoldDB" id="A0A9W9ZJ16"/>
<dbReference type="OrthoDB" id="10633315at2759"/>
<reference evidence="1" key="1">
    <citation type="submission" date="2023-01" db="EMBL/GenBank/DDBJ databases">
        <title>Genome assembly of the deep-sea coral Lophelia pertusa.</title>
        <authorList>
            <person name="Herrera S."/>
            <person name="Cordes E."/>
        </authorList>
    </citation>
    <scope>NUCLEOTIDE SEQUENCE</scope>
    <source>
        <strain evidence="1">USNM1676648</strain>
        <tissue evidence="1">Polyp</tissue>
    </source>
</reference>
<evidence type="ECO:0000313" key="2">
    <source>
        <dbReference type="Proteomes" id="UP001163046"/>
    </source>
</evidence>
<proteinExistence type="predicted"/>
<dbReference type="Proteomes" id="UP001163046">
    <property type="component" value="Unassembled WGS sequence"/>
</dbReference>
<organism evidence="1 2">
    <name type="scientific">Desmophyllum pertusum</name>
    <dbReference type="NCBI Taxonomy" id="174260"/>
    <lineage>
        <taxon>Eukaryota</taxon>
        <taxon>Metazoa</taxon>
        <taxon>Cnidaria</taxon>
        <taxon>Anthozoa</taxon>
        <taxon>Hexacorallia</taxon>
        <taxon>Scleractinia</taxon>
        <taxon>Caryophylliina</taxon>
        <taxon>Caryophylliidae</taxon>
        <taxon>Desmophyllum</taxon>
    </lineage>
</organism>